<keyword evidence="2" id="KW-1185">Reference proteome</keyword>
<dbReference type="AlphaFoldDB" id="A0A7U3VQ22"/>
<accession>A0A7U3VQ22</accession>
<dbReference type="Proteomes" id="UP000595703">
    <property type="component" value="Chromosome"/>
</dbReference>
<evidence type="ECO:0000313" key="1">
    <source>
        <dbReference type="EMBL" id="BBA99253.1"/>
    </source>
</evidence>
<evidence type="ECO:0000313" key="2">
    <source>
        <dbReference type="Proteomes" id="UP000595703"/>
    </source>
</evidence>
<protein>
    <submittedName>
        <fullName evidence="1">Uncharacterized protein</fullName>
    </submittedName>
</protein>
<reference evidence="1 2" key="2">
    <citation type="journal article" date="2011" name="J. Antibiot.">
        <title>Furaquinocins I and J: novel polyketide isoprenoid hybrid compounds from Streptomyces reveromyceticus SN-593.</title>
        <authorList>
            <person name="Panthee S."/>
            <person name="Takahashi S."/>
            <person name="Takagi H."/>
            <person name="Nogawa T."/>
            <person name="Oowada E."/>
            <person name="Uramoto M."/>
            <person name="Osada H."/>
        </authorList>
    </citation>
    <scope>NUCLEOTIDE SEQUENCE [LARGE SCALE GENOMIC DNA]</scope>
    <source>
        <strain evidence="1 2">SN-593</strain>
    </source>
</reference>
<proteinExistence type="predicted"/>
<reference evidence="1 2" key="4">
    <citation type="journal article" date="2020" name="Sci. Rep.">
        <title>beta-carboline chemical signals induce reveromycin production through a LuxR family regulator in Streptomyces sp. SN-593.</title>
        <authorList>
            <person name="Panthee S."/>
            <person name="Kito N."/>
            <person name="Hayashi T."/>
            <person name="Shimizu T."/>
            <person name="Ishikawa J."/>
            <person name="Hamamoto H."/>
            <person name="Osada H."/>
            <person name="Takahashi S."/>
        </authorList>
    </citation>
    <scope>NUCLEOTIDE SEQUENCE [LARGE SCALE GENOMIC DNA]</scope>
    <source>
        <strain evidence="1 2">SN-593</strain>
    </source>
</reference>
<dbReference type="EMBL" id="AP018365">
    <property type="protein sequence ID" value="BBA99253.1"/>
    <property type="molecule type" value="Genomic_DNA"/>
</dbReference>
<reference evidence="1 2" key="3">
    <citation type="journal article" date="2011" name="Nat. Chem. Biol.">
        <title>Reveromycin A biosynthesis uses RevG and RevJ for stereospecific spiroacetal formation.</title>
        <authorList>
            <person name="Takahashi S."/>
            <person name="Toyoda A."/>
            <person name="Sekiyama Y."/>
            <person name="Takagi H."/>
            <person name="Nogawa T."/>
            <person name="Uramoto M."/>
            <person name="Suzuki R."/>
            <person name="Koshino H."/>
            <person name="Kumano T."/>
            <person name="Panthee S."/>
            <person name="Dairi T."/>
            <person name="Ishikawa J."/>
            <person name="Ikeda H."/>
            <person name="Sakaki Y."/>
            <person name="Osada H."/>
        </authorList>
    </citation>
    <scope>NUCLEOTIDE SEQUENCE [LARGE SCALE GENOMIC DNA]</scope>
    <source>
        <strain evidence="1 2">SN-593</strain>
    </source>
</reference>
<dbReference type="KEGG" id="arev:RVR_5793"/>
<gene>
    <name evidence="1" type="ORF">RVR_5793</name>
</gene>
<organism evidence="1 2">
    <name type="scientific">Actinacidiphila reveromycinica</name>
    <dbReference type="NCBI Taxonomy" id="659352"/>
    <lineage>
        <taxon>Bacteria</taxon>
        <taxon>Bacillati</taxon>
        <taxon>Actinomycetota</taxon>
        <taxon>Actinomycetes</taxon>
        <taxon>Kitasatosporales</taxon>
        <taxon>Streptomycetaceae</taxon>
        <taxon>Actinacidiphila</taxon>
    </lineage>
</organism>
<sequence length="66" mass="7205">MSERIVRCRVHNRLNDPCSGEAVDPDAELLICTRHLAEAQRLIAEAMGRAVTPASPGGREARRSHG</sequence>
<name>A0A7U3VQ22_9ACTN</name>
<reference evidence="1 2" key="1">
    <citation type="journal article" date="2010" name="J. Bacteriol.">
        <title>Biochemical characterization of a novel indole prenyltransferase from Streptomyces sp. SN-593.</title>
        <authorList>
            <person name="Takahashi S."/>
            <person name="Takagi H."/>
            <person name="Toyoda A."/>
            <person name="Uramoto M."/>
            <person name="Nogawa T."/>
            <person name="Ueki M."/>
            <person name="Sakaki Y."/>
            <person name="Osada H."/>
        </authorList>
    </citation>
    <scope>NUCLEOTIDE SEQUENCE [LARGE SCALE GENOMIC DNA]</scope>
    <source>
        <strain evidence="1 2">SN-593</strain>
    </source>
</reference>